<name>A0A9W9F226_9EURO</name>
<reference evidence="21" key="1">
    <citation type="submission" date="2022-11" db="EMBL/GenBank/DDBJ databases">
        <authorList>
            <person name="Petersen C."/>
        </authorList>
    </citation>
    <scope>NUCLEOTIDE SEQUENCE</scope>
    <source>
        <strain evidence="21">IBT 34128</strain>
    </source>
</reference>
<accession>A0A9W9F226</accession>
<evidence type="ECO:0000313" key="21">
    <source>
        <dbReference type="EMBL" id="KAJ5092066.1"/>
    </source>
</evidence>
<dbReference type="RefSeq" id="XP_056510263.1">
    <property type="nucleotide sequence ID" value="XM_056657463.1"/>
</dbReference>
<dbReference type="Gene3D" id="3.30.560.10">
    <property type="entry name" value="Glucose Oxidase, domain 3"/>
    <property type="match status" value="1"/>
</dbReference>
<dbReference type="GO" id="GO:0050660">
    <property type="term" value="F:flavin adenine dinucleotide binding"/>
    <property type="evidence" value="ECO:0007669"/>
    <property type="project" value="InterPro"/>
</dbReference>
<organism evidence="21 22">
    <name type="scientific">Penicillium alfredii</name>
    <dbReference type="NCBI Taxonomy" id="1506179"/>
    <lineage>
        <taxon>Eukaryota</taxon>
        <taxon>Fungi</taxon>
        <taxon>Dikarya</taxon>
        <taxon>Ascomycota</taxon>
        <taxon>Pezizomycotina</taxon>
        <taxon>Eurotiomycetes</taxon>
        <taxon>Eurotiomycetidae</taxon>
        <taxon>Eurotiales</taxon>
        <taxon>Aspergillaceae</taxon>
        <taxon>Penicillium</taxon>
    </lineage>
</organism>
<dbReference type="AlphaFoldDB" id="A0A9W9F226"/>
<dbReference type="EMBL" id="JAPMSZ010000009">
    <property type="protein sequence ID" value="KAJ5092066.1"/>
    <property type="molecule type" value="Genomic_DNA"/>
</dbReference>
<evidence type="ECO:0000259" key="20">
    <source>
        <dbReference type="PROSITE" id="PS00624"/>
    </source>
</evidence>
<comment type="subcellular location">
    <subcellularLocation>
        <location evidence="3">Cytoplasm</location>
    </subcellularLocation>
    <subcellularLocation>
        <location evidence="2">Secreted</location>
        <location evidence="2">Cell wall</location>
    </subcellularLocation>
    <subcellularLocation>
        <location evidence="4">Secreted</location>
        <location evidence="4">Extracellular space</location>
        <location evidence="4">Extracellular matrix</location>
    </subcellularLocation>
</comment>
<evidence type="ECO:0000256" key="3">
    <source>
        <dbReference type="ARBA" id="ARBA00004496"/>
    </source>
</evidence>
<evidence type="ECO:0000256" key="14">
    <source>
        <dbReference type="ARBA" id="ARBA00049722"/>
    </source>
</evidence>
<comment type="cofactor">
    <cofactor evidence="1 16">
        <name>FAD</name>
        <dbReference type="ChEBI" id="CHEBI:57692"/>
    </cofactor>
</comment>
<proteinExistence type="inferred from homology"/>
<dbReference type="Proteomes" id="UP001141434">
    <property type="component" value="Unassembled WGS sequence"/>
</dbReference>
<evidence type="ECO:0000256" key="6">
    <source>
        <dbReference type="ARBA" id="ARBA00011738"/>
    </source>
</evidence>
<feature type="active site" description="Proton acceptor" evidence="15">
    <location>
        <position position="580"/>
    </location>
</feature>
<dbReference type="EC" id="1.1.3.4" evidence="14"/>
<evidence type="ECO:0000256" key="9">
    <source>
        <dbReference type="ARBA" id="ARBA00022530"/>
    </source>
</evidence>
<protein>
    <recommendedName>
        <fullName evidence="14">glucose oxidase</fullName>
        <ecNumber evidence="14">1.1.3.4</ecNumber>
    </recommendedName>
</protein>
<feature type="chain" id="PRO_5040816175" description="glucose oxidase" evidence="18">
    <location>
        <begin position="17"/>
        <end position="605"/>
    </location>
</feature>
<keyword evidence="9" id="KW-0964">Secreted</keyword>
<evidence type="ECO:0000256" key="5">
    <source>
        <dbReference type="ARBA" id="ARBA00010790"/>
    </source>
</evidence>
<keyword evidence="10 17" id="KW-0285">Flavoprotein</keyword>
<gene>
    <name evidence="21" type="ORF">NUU61_006936</name>
</gene>
<dbReference type="Gene3D" id="3.50.50.60">
    <property type="entry name" value="FAD/NAD(P)-binding domain"/>
    <property type="match status" value="1"/>
</dbReference>
<dbReference type="InterPro" id="IPR012132">
    <property type="entry name" value="GMC_OxRdtase"/>
</dbReference>
<evidence type="ECO:0000256" key="11">
    <source>
        <dbReference type="ARBA" id="ARBA00022827"/>
    </source>
</evidence>
<keyword evidence="22" id="KW-1185">Reference proteome</keyword>
<dbReference type="PROSITE" id="PS00623">
    <property type="entry name" value="GMC_OXRED_1"/>
    <property type="match status" value="1"/>
</dbReference>
<dbReference type="InterPro" id="IPR036188">
    <property type="entry name" value="FAD/NAD-bd_sf"/>
</dbReference>
<dbReference type="OrthoDB" id="269227at2759"/>
<dbReference type="PROSITE" id="PS00624">
    <property type="entry name" value="GMC_OXRED_2"/>
    <property type="match status" value="1"/>
</dbReference>
<evidence type="ECO:0000259" key="19">
    <source>
        <dbReference type="PROSITE" id="PS00623"/>
    </source>
</evidence>
<keyword evidence="8" id="KW-0134">Cell wall</keyword>
<evidence type="ECO:0000256" key="16">
    <source>
        <dbReference type="PIRSR" id="PIRSR000137-2"/>
    </source>
</evidence>
<feature type="binding site" evidence="16">
    <location>
        <position position="271"/>
    </location>
    <ligand>
        <name>FAD</name>
        <dbReference type="ChEBI" id="CHEBI:57692"/>
    </ligand>
</feature>
<keyword evidence="7" id="KW-0963">Cytoplasm</keyword>
<evidence type="ECO:0000256" key="7">
    <source>
        <dbReference type="ARBA" id="ARBA00022490"/>
    </source>
</evidence>
<sequence>MKLSLFFGALVSMANAYTAYEQIDVQSSLITDPTKLEKKTFDYIIAGGGLTGLTVAAKLSENPNITVLVIESGHYESNSGPIIEDLNTYGEIFGTEVDWAFETTTLASHNRTEIVRSGKGLGGSTLVNGGSWTRPHKVQIDSWEKVFGNKNWNWNNLMPYMKEAERARRPTSKQVEAGYFFDPACHGMNGTVNAGARDTGEPFTPIIKALMKTAKSMGVPIQKDFCCGDPHGVSMIANSLHEDQVRSDAAREWLLPAYKRKNLSVLTGQLVGKVLFTQTDAGPKATGVEYGTHRNVKYEVHARHEVLLAAGALISPQILEQSGIGLKSVLDPVRIKQLVELPVGLNLQDQTVTNVKSRINSAGVGQGQAVFFATFNETFGRDAPQAMQLLNTKLDQWAQETVSGGGFNNATALKIQYENYRDWLLNHDVAYTEMFMDTSGKISFDLWDLIPFTRGFVHILSADPYAQRFAFNPRYYQNELDVLAQAAASKLARQLSNSGEMSQYYAGEDIPGDNLPYNANLEDWKNYVQKNFRPNYHAVSTCAMMPKEMGGVVDSTARVYGVQGLRVIDASVPPTQVSAHVSTVFYGMSLKVAEAILADHHAASQ</sequence>
<dbReference type="SUPFAM" id="SSF54373">
    <property type="entry name" value="FAD-linked reductases, C-terminal domain"/>
    <property type="match status" value="1"/>
</dbReference>
<feature type="domain" description="Glucose-methanol-choline oxidoreductase N-terminal" evidence="19">
    <location>
        <begin position="118"/>
        <end position="141"/>
    </location>
</feature>
<evidence type="ECO:0000313" key="22">
    <source>
        <dbReference type="Proteomes" id="UP001141434"/>
    </source>
</evidence>
<dbReference type="SUPFAM" id="SSF51905">
    <property type="entry name" value="FAD/NAD(P)-binding domain"/>
    <property type="match status" value="1"/>
</dbReference>
<comment type="caution">
    <text evidence="21">The sequence shown here is derived from an EMBL/GenBank/DDBJ whole genome shotgun (WGS) entry which is preliminary data.</text>
</comment>
<evidence type="ECO:0000256" key="8">
    <source>
        <dbReference type="ARBA" id="ARBA00022512"/>
    </source>
</evidence>
<keyword evidence="18" id="KW-0732">Signal</keyword>
<evidence type="ECO:0000256" key="12">
    <source>
        <dbReference type="ARBA" id="ARBA00023002"/>
    </source>
</evidence>
<dbReference type="GO" id="GO:0046562">
    <property type="term" value="F:beta-D-glucose oxidase activity"/>
    <property type="evidence" value="ECO:0007669"/>
    <property type="project" value="UniProtKB-EC"/>
</dbReference>
<dbReference type="Pfam" id="PF05199">
    <property type="entry name" value="GMC_oxred_C"/>
    <property type="match status" value="1"/>
</dbReference>
<feature type="domain" description="Glucose-methanol-choline oxidoreductase N-terminal" evidence="20">
    <location>
        <begin position="311"/>
        <end position="325"/>
    </location>
</feature>
<dbReference type="GeneID" id="81396632"/>
<evidence type="ECO:0000256" key="17">
    <source>
        <dbReference type="RuleBase" id="RU003968"/>
    </source>
</evidence>
<dbReference type="InterPro" id="IPR000172">
    <property type="entry name" value="GMC_OxRdtase_N"/>
</dbReference>
<comment type="subunit">
    <text evidence="6">Homodimer.</text>
</comment>
<evidence type="ECO:0000256" key="13">
    <source>
        <dbReference type="ARBA" id="ARBA00049435"/>
    </source>
</evidence>
<dbReference type="GO" id="GO:0005737">
    <property type="term" value="C:cytoplasm"/>
    <property type="evidence" value="ECO:0007669"/>
    <property type="project" value="UniProtKB-SubCell"/>
</dbReference>
<dbReference type="PANTHER" id="PTHR11552">
    <property type="entry name" value="GLUCOSE-METHANOL-CHOLINE GMC OXIDOREDUCTASE"/>
    <property type="match status" value="1"/>
</dbReference>
<evidence type="ECO:0000256" key="10">
    <source>
        <dbReference type="ARBA" id="ARBA00022630"/>
    </source>
</evidence>
<evidence type="ECO:0000256" key="1">
    <source>
        <dbReference type="ARBA" id="ARBA00001974"/>
    </source>
</evidence>
<dbReference type="Gene3D" id="4.10.450.10">
    <property type="entry name" value="Glucose Oxidase, domain 2"/>
    <property type="match status" value="1"/>
</dbReference>
<comment type="catalytic activity">
    <reaction evidence="13">
        <text>beta-D-glucose + O2 = D-glucono-1,5-lactone + H2O2</text>
        <dbReference type="Rhea" id="RHEA:11428"/>
        <dbReference type="ChEBI" id="CHEBI:15379"/>
        <dbReference type="ChEBI" id="CHEBI:15903"/>
        <dbReference type="ChEBI" id="CHEBI:16217"/>
        <dbReference type="ChEBI" id="CHEBI:16240"/>
        <dbReference type="EC" id="1.1.3.4"/>
    </reaction>
    <physiologicalReaction direction="left-to-right" evidence="13">
        <dbReference type="Rhea" id="RHEA:11429"/>
    </physiologicalReaction>
</comment>
<comment type="similarity">
    <text evidence="5 17">Belongs to the GMC oxidoreductase family.</text>
</comment>
<evidence type="ECO:0000256" key="18">
    <source>
        <dbReference type="SAM" id="SignalP"/>
    </source>
</evidence>
<dbReference type="InterPro" id="IPR027424">
    <property type="entry name" value="Glucose_Oxidase_domain_2"/>
</dbReference>
<feature type="signal peptide" evidence="18">
    <location>
        <begin position="1"/>
        <end position="16"/>
    </location>
</feature>
<keyword evidence="9" id="KW-0272">Extracellular matrix</keyword>
<keyword evidence="11 16" id="KW-0274">FAD</keyword>
<dbReference type="PANTHER" id="PTHR11552:SF201">
    <property type="entry name" value="GLUCOSE-METHANOL-CHOLINE OXIDOREDUCTASE N-TERMINAL DOMAIN-CONTAINING PROTEIN"/>
    <property type="match status" value="1"/>
</dbReference>
<reference evidence="21" key="2">
    <citation type="journal article" date="2023" name="IMA Fungus">
        <title>Comparative genomic study of the Penicillium genus elucidates a diverse pangenome and 15 lateral gene transfer events.</title>
        <authorList>
            <person name="Petersen C."/>
            <person name="Sorensen T."/>
            <person name="Nielsen M.R."/>
            <person name="Sondergaard T.E."/>
            <person name="Sorensen J.L."/>
            <person name="Fitzpatrick D.A."/>
            <person name="Frisvad J.C."/>
            <person name="Nielsen K.L."/>
        </authorList>
    </citation>
    <scope>NUCLEOTIDE SEQUENCE</scope>
    <source>
        <strain evidence="21">IBT 34128</strain>
    </source>
</reference>
<feature type="active site" description="Proton donor" evidence="15">
    <location>
        <position position="537"/>
    </location>
</feature>
<dbReference type="Pfam" id="PF00732">
    <property type="entry name" value="GMC_oxred_N"/>
    <property type="match status" value="1"/>
</dbReference>
<dbReference type="InterPro" id="IPR007867">
    <property type="entry name" value="GMC_OxRtase_C"/>
</dbReference>
<keyword evidence="12" id="KW-0560">Oxidoreductase</keyword>
<dbReference type="PIRSF" id="PIRSF000137">
    <property type="entry name" value="Alcohol_oxidase"/>
    <property type="match status" value="1"/>
</dbReference>
<evidence type="ECO:0000256" key="2">
    <source>
        <dbReference type="ARBA" id="ARBA00004191"/>
    </source>
</evidence>
<evidence type="ECO:0000256" key="4">
    <source>
        <dbReference type="ARBA" id="ARBA00004498"/>
    </source>
</evidence>
<evidence type="ECO:0000256" key="15">
    <source>
        <dbReference type="PIRSR" id="PIRSR000137-1"/>
    </source>
</evidence>